<proteinExistence type="predicted"/>
<feature type="compositionally biased region" description="Basic and acidic residues" evidence="1">
    <location>
        <begin position="12"/>
        <end position="22"/>
    </location>
</feature>
<feature type="compositionally biased region" description="Basic residues" evidence="1">
    <location>
        <begin position="1"/>
        <end position="11"/>
    </location>
</feature>
<reference evidence="2" key="1">
    <citation type="journal article" date="2022" name="bioRxiv">
        <title>Sequencing and chromosome-scale assembly of the giantPleurodeles waltlgenome.</title>
        <authorList>
            <person name="Brown T."/>
            <person name="Elewa A."/>
            <person name="Iarovenko S."/>
            <person name="Subramanian E."/>
            <person name="Araus A.J."/>
            <person name="Petzold A."/>
            <person name="Susuki M."/>
            <person name="Suzuki K.-i.T."/>
            <person name="Hayashi T."/>
            <person name="Toyoda A."/>
            <person name="Oliveira C."/>
            <person name="Osipova E."/>
            <person name="Leigh N.D."/>
            <person name="Simon A."/>
            <person name="Yun M.H."/>
        </authorList>
    </citation>
    <scope>NUCLEOTIDE SEQUENCE</scope>
    <source>
        <strain evidence="2">20211129_DDA</strain>
        <tissue evidence="2">Liver</tissue>
    </source>
</reference>
<evidence type="ECO:0000256" key="1">
    <source>
        <dbReference type="SAM" id="MobiDB-lite"/>
    </source>
</evidence>
<protein>
    <submittedName>
        <fullName evidence="2">Uncharacterized protein</fullName>
    </submittedName>
</protein>
<evidence type="ECO:0000313" key="3">
    <source>
        <dbReference type="Proteomes" id="UP001066276"/>
    </source>
</evidence>
<organism evidence="2 3">
    <name type="scientific">Pleurodeles waltl</name>
    <name type="common">Iberian ribbed newt</name>
    <dbReference type="NCBI Taxonomy" id="8319"/>
    <lineage>
        <taxon>Eukaryota</taxon>
        <taxon>Metazoa</taxon>
        <taxon>Chordata</taxon>
        <taxon>Craniata</taxon>
        <taxon>Vertebrata</taxon>
        <taxon>Euteleostomi</taxon>
        <taxon>Amphibia</taxon>
        <taxon>Batrachia</taxon>
        <taxon>Caudata</taxon>
        <taxon>Salamandroidea</taxon>
        <taxon>Salamandridae</taxon>
        <taxon>Pleurodelinae</taxon>
        <taxon>Pleurodeles</taxon>
    </lineage>
</organism>
<dbReference type="EMBL" id="JANPWB010000013">
    <property type="protein sequence ID" value="KAJ1110781.1"/>
    <property type="molecule type" value="Genomic_DNA"/>
</dbReference>
<comment type="caution">
    <text evidence="2">The sequence shown here is derived from an EMBL/GenBank/DDBJ whole genome shotgun (WGS) entry which is preliminary data.</text>
</comment>
<dbReference type="AlphaFoldDB" id="A0AAV7N423"/>
<evidence type="ECO:0000313" key="2">
    <source>
        <dbReference type="EMBL" id="KAJ1110781.1"/>
    </source>
</evidence>
<gene>
    <name evidence="2" type="ORF">NDU88_008127</name>
</gene>
<sequence>MFHQTPRGRRTQSKEDINRRAPEGSPATSRSTPADSHPPPEHLKGSAAIIIRGSEPALHYALCADEDVWGGESADSLIFLG</sequence>
<feature type="region of interest" description="Disordered" evidence="1">
    <location>
        <begin position="1"/>
        <end position="46"/>
    </location>
</feature>
<keyword evidence="3" id="KW-1185">Reference proteome</keyword>
<accession>A0AAV7N423</accession>
<dbReference type="Proteomes" id="UP001066276">
    <property type="component" value="Chromosome 9"/>
</dbReference>
<name>A0AAV7N423_PLEWA</name>